<dbReference type="AlphaFoldDB" id="A0A9Q4ASU8"/>
<name>A0A9Q4ASU8_9HYPH</name>
<comment type="caution">
    <text evidence="2">The sequence shown here is derived from an EMBL/GenBank/DDBJ whole genome shotgun (WGS) entry which is preliminary data.</text>
</comment>
<dbReference type="RefSeq" id="WP_254677846.1">
    <property type="nucleotide sequence ID" value="NZ_JAMWDU010000009.1"/>
</dbReference>
<dbReference type="EMBL" id="JAMWDU010000009">
    <property type="protein sequence ID" value="MCP8889046.1"/>
    <property type="molecule type" value="Genomic_DNA"/>
</dbReference>
<evidence type="ECO:0000313" key="3">
    <source>
        <dbReference type="Proteomes" id="UP001060275"/>
    </source>
</evidence>
<feature type="non-terminal residue" evidence="2">
    <location>
        <position position="76"/>
    </location>
</feature>
<organism evidence="2 3">
    <name type="scientific">Devosia ureilytica</name>
    <dbReference type="NCBI Taxonomy" id="2952754"/>
    <lineage>
        <taxon>Bacteria</taxon>
        <taxon>Pseudomonadati</taxon>
        <taxon>Pseudomonadota</taxon>
        <taxon>Alphaproteobacteria</taxon>
        <taxon>Hyphomicrobiales</taxon>
        <taxon>Devosiaceae</taxon>
        <taxon>Devosia</taxon>
    </lineage>
</organism>
<proteinExistence type="predicted"/>
<sequence>MNLVASIEAYGVGFRLAKQFQLHLGSAHNSVGSSLRKKDAFYSASRHRGIAASRHRGIAASRHRGIAASRHRGIAA</sequence>
<dbReference type="Proteomes" id="UP001060275">
    <property type="component" value="Unassembled WGS sequence"/>
</dbReference>
<gene>
    <name evidence="2" type="ORF">NF348_18190</name>
</gene>
<keyword evidence="3" id="KW-1185">Reference proteome</keyword>
<reference evidence="2" key="1">
    <citation type="submission" date="2022-06" db="EMBL/GenBank/DDBJ databases">
        <title>Devosia sp. XJ19-45 genome assembly.</title>
        <authorList>
            <person name="Li B."/>
            <person name="Cai M."/>
            <person name="Nie G."/>
            <person name="Li W."/>
        </authorList>
    </citation>
    <scope>NUCLEOTIDE SEQUENCE</scope>
    <source>
        <strain evidence="2">XJ19-45</strain>
    </source>
</reference>
<evidence type="ECO:0000256" key="1">
    <source>
        <dbReference type="SAM" id="MobiDB-lite"/>
    </source>
</evidence>
<evidence type="ECO:0000313" key="2">
    <source>
        <dbReference type="EMBL" id="MCP8889046.1"/>
    </source>
</evidence>
<accession>A0A9Q4ASU8</accession>
<feature type="region of interest" description="Disordered" evidence="1">
    <location>
        <begin position="53"/>
        <end position="76"/>
    </location>
</feature>
<protein>
    <submittedName>
        <fullName evidence="2">Uncharacterized protein</fullName>
    </submittedName>
</protein>